<keyword evidence="3" id="KW-1185">Reference proteome</keyword>
<comment type="caution">
    <text evidence="2">The sequence shown here is derived from an EMBL/GenBank/DDBJ whole genome shotgun (WGS) entry which is preliminary data.</text>
</comment>
<sequence length="193" mass="21751">MQARTVGIDSSYLGWHSSLPGLAPLLQRALRGDFIWPQSAAQQPPQAGWWQNKSPSPESEMQPLTEDPLWWFMVSLIRELALARQYRSMSNALLPKLHAVNLTSLQSSMSENYVGCELLEKMVATLMWEAPRLEQLRLPQHCHLQPQKLQKALRQHPNTAAVSRAFCGWLPPQTTSSMQTAHVLDAMAIESAQ</sequence>
<gene>
    <name evidence="2" type="ORF">SNEC2469_LOCUS7607</name>
</gene>
<feature type="non-terminal residue" evidence="2">
    <location>
        <position position="1"/>
    </location>
</feature>
<proteinExistence type="predicted"/>
<name>A0A812N7J1_9DINO</name>
<evidence type="ECO:0000313" key="2">
    <source>
        <dbReference type="EMBL" id="CAE7306586.1"/>
    </source>
</evidence>
<evidence type="ECO:0000256" key="1">
    <source>
        <dbReference type="SAM" id="MobiDB-lite"/>
    </source>
</evidence>
<dbReference type="EMBL" id="CAJNJA010012853">
    <property type="protein sequence ID" value="CAE7306586.1"/>
    <property type="molecule type" value="Genomic_DNA"/>
</dbReference>
<accession>A0A812N7J1</accession>
<feature type="region of interest" description="Disordered" evidence="1">
    <location>
        <begin position="42"/>
        <end position="61"/>
    </location>
</feature>
<reference evidence="2" key="1">
    <citation type="submission" date="2021-02" db="EMBL/GenBank/DDBJ databases">
        <authorList>
            <person name="Dougan E. K."/>
            <person name="Rhodes N."/>
            <person name="Thang M."/>
            <person name="Chan C."/>
        </authorList>
    </citation>
    <scope>NUCLEOTIDE SEQUENCE</scope>
</reference>
<protein>
    <submittedName>
        <fullName evidence="2">Uncharacterized protein</fullName>
    </submittedName>
</protein>
<organism evidence="2 3">
    <name type="scientific">Symbiodinium necroappetens</name>
    <dbReference type="NCBI Taxonomy" id="1628268"/>
    <lineage>
        <taxon>Eukaryota</taxon>
        <taxon>Sar</taxon>
        <taxon>Alveolata</taxon>
        <taxon>Dinophyceae</taxon>
        <taxon>Suessiales</taxon>
        <taxon>Symbiodiniaceae</taxon>
        <taxon>Symbiodinium</taxon>
    </lineage>
</organism>
<dbReference type="Proteomes" id="UP000601435">
    <property type="component" value="Unassembled WGS sequence"/>
</dbReference>
<dbReference type="AlphaFoldDB" id="A0A812N7J1"/>
<dbReference type="OrthoDB" id="433897at2759"/>
<evidence type="ECO:0000313" key="3">
    <source>
        <dbReference type="Proteomes" id="UP000601435"/>
    </source>
</evidence>
<feature type="compositionally biased region" description="Low complexity" evidence="1">
    <location>
        <begin position="42"/>
        <end position="51"/>
    </location>
</feature>